<protein>
    <submittedName>
        <fullName evidence="2">Uncharacterized protein</fullName>
    </submittedName>
</protein>
<name>A0A2T6ZY71_TUBBO</name>
<proteinExistence type="predicted"/>
<sequence>MAPIVIFSKGGRERPTGGRDSIMGNYRIPKKIFTSAEEERKRQRLRDTRNLATGIEIALKHLLPNESQVVKKAVWNTHDSLAVDIELGVDSSRTDFLGARIVDRATPTGPARKNAGAYYGRPKNGGGGNVHGVPSAPRAMTRYWSVLDQGKFPDHPSQQDSRYINGSIGVPCATSSAIATDSNNGQPLSGTSGSTTHRYLQDPSDPNRLIGVPRPRLPIWATRSNHGKSDSEKPARISYPYLQDPSDPNKFVGVPRPFDWKDQNTKSDKYNGPAFHEHRRRQIELGIFPSMYPDNWISGETFGDDDKDISSAKRLYEKEQGGIRNSGVDRDGDVAMSQELETPEPIPRSVLPTPVNSACGSLVQVFDGFRIEDEVVLETAETVKASQDFFAEVESEAAPVGPATPPAASEGRSDNDEISSLVNLVDSKASGTASTSMLSRIDVGSSTNPLLASRIEKMQPFRTSSLAGSSYAPTVLSARSQKPFGGYGTSNYSAASKAPSTVFSYAGSSASRNCLFDTMIDSVLESAIDIPVLEPTPASKSSLFAGHASNLRVPMSHNEKVSQWAASIIPNGSPNSQPASPKKFGSTSKTPVEYIFPRKGLFGAKNSIPTRKPNNFFSNDLLEIAGGGNGDTQASPSNRKL</sequence>
<dbReference type="Proteomes" id="UP000244722">
    <property type="component" value="Unassembled WGS sequence"/>
</dbReference>
<feature type="compositionally biased region" description="Polar residues" evidence="1">
    <location>
        <begin position="177"/>
        <end position="198"/>
    </location>
</feature>
<dbReference type="EMBL" id="NESQ01000067">
    <property type="protein sequence ID" value="PUU80375.1"/>
    <property type="molecule type" value="Genomic_DNA"/>
</dbReference>
<evidence type="ECO:0000256" key="1">
    <source>
        <dbReference type="SAM" id="MobiDB-lite"/>
    </source>
</evidence>
<feature type="region of interest" description="Disordered" evidence="1">
    <location>
        <begin position="395"/>
        <end position="415"/>
    </location>
</feature>
<feature type="compositionally biased region" description="Polar residues" evidence="1">
    <location>
        <begin position="631"/>
        <end position="641"/>
    </location>
</feature>
<feature type="compositionally biased region" description="Polar residues" evidence="1">
    <location>
        <begin position="570"/>
        <end position="588"/>
    </location>
</feature>
<comment type="caution">
    <text evidence="2">The sequence shown here is derived from an EMBL/GenBank/DDBJ whole genome shotgun (WGS) entry which is preliminary data.</text>
</comment>
<feature type="region of interest" description="Disordered" evidence="1">
    <location>
        <begin position="177"/>
        <end position="250"/>
    </location>
</feature>
<gene>
    <name evidence="2" type="ORF">B9Z19DRAFT_1172230</name>
</gene>
<accession>A0A2T6ZY71</accession>
<keyword evidence="3" id="KW-1185">Reference proteome</keyword>
<reference evidence="2 3" key="1">
    <citation type="submission" date="2017-04" db="EMBL/GenBank/DDBJ databases">
        <title>Draft genome sequence of Tuber borchii Vittad., a whitish edible truffle.</title>
        <authorList>
            <consortium name="DOE Joint Genome Institute"/>
            <person name="Murat C."/>
            <person name="Kuo A."/>
            <person name="Barry K.W."/>
            <person name="Clum A."/>
            <person name="Dockter R.B."/>
            <person name="Fauchery L."/>
            <person name="Iotti M."/>
            <person name="Kohler A."/>
            <person name="Labutti K."/>
            <person name="Lindquist E.A."/>
            <person name="Lipzen A."/>
            <person name="Ohm R.A."/>
            <person name="Wang M."/>
            <person name="Grigoriev I.V."/>
            <person name="Zambonelli A."/>
            <person name="Martin F.M."/>
        </authorList>
    </citation>
    <scope>NUCLEOTIDE SEQUENCE [LARGE SCALE GENOMIC DNA]</scope>
    <source>
        <strain evidence="2 3">Tbo3840</strain>
    </source>
</reference>
<feature type="region of interest" description="Disordered" evidence="1">
    <location>
        <begin position="568"/>
        <end position="588"/>
    </location>
</feature>
<feature type="region of interest" description="Disordered" evidence="1">
    <location>
        <begin position="618"/>
        <end position="641"/>
    </location>
</feature>
<dbReference type="AlphaFoldDB" id="A0A2T6ZY71"/>
<organism evidence="2 3">
    <name type="scientific">Tuber borchii</name>
    <name type="common">White truffle</name>
    <dbReference type="NCBI Taxonomy" id="42251"/>
    <lineage>
        <taxon>Eukaryota</taxon>
        <taxon>Fungi</taxon>
        <taxon>Dikarya</taxon>
        <taxon>Ascomycota</taxon>
        <taxon>Pezizomycotina</taxon>
        <taxon>Pezizomycetes</taxon>
        <taxon>Pezizales</taxon>
        <taxon>Tuberaceae</taxon>
        <taxon>Tuber</taxon>
    </lineage>
</organism>
<dbReference type="OrthoDB" id="5388946at2759"/>
<evidence type="ECO:0000313" key="2">
    <source>
        <dbReference type="EMBL" id="PUU80375.1"/>
    </source>
</evidence>
<evidence type="ECO:0000313" key="3">
    <source>
        <dbReference type="Proteomes" id="UP000244722"/>
    </source>
</evidence>